<name>A0A0A9FWE6_ARUDO</name>
<accession>A0A0A9FWE6</accession>
<dbReference type="AlphaFoldDB" id="A0A0A9FWE6"/>
<evidence type="ECO:0000313" key="1">
    <source>
        <dbReference type="EMBL" id="JAE14601.1"/>
    </source>
</evidence>
<reference evidence="1" key="1">
    <citation type="submission" date="2014-09" db="EMBL/GenBank/DDBJ databases">
        <authorList>
            <person name="Magalhaes I.L.F."/>
            <person name="Oliveira U."/>
            <person name="Santos F.R."/>
            <person name="Vidigal T.H.D.A."/>
            <person name="Brescovit A.D."/>
            <person name="Santos A.J."/>
        </authorList>
    </citation>
    <scope>NUCLEOTIDE SEQUENCE</scope>
    <source>
        <tissue evidence="1">Shoot tissue taken approximately 20 cm above the soil surface</tissue>
    </source>
</reference>
<organism evidence="1">
    <name type="scientific">Arundo donax</name>
    <name type="common">Giant reed</name>
    <name type="synonym">Donax arundinaceus</name>
    <dbReference type="NCBI Taxonomy" id="35708"/>
    <lineage>
        <taxon>Eukaryota</taxon>
        <taxon>Viridiplantae</taxon>
        <taxon>Streptophyta</taxon>
        <taxon>Embryophyta</taxon>
        <taxon>Tracheophyta</taxon>
        <taxon>Spermatophyta</taxon>
        <taxon>Magnoliopsida</taxon>
        <taxon>Liliopsida</taxon>
        <taxon>Poales</taxon>
        <taxon>Poaceae</taxon>
        <taxon>PACMAD clade</taxon>
        <taxon>Arundinoideae</taxon>
        <taxon>Arundineae</taxon>
        <taxon>Arundo</taxon>
    </lineage>
</organism>
<proteinExistence type="predicted"/>
<sequence length="21" mass="2561">MRLHQSMIQSSFVLRLIQLFL</sequence>
<protein>
    <submittedName>
        <fullName evidence="1">Uncharacterized protein</fullName>
    </submittedName>
</protein>
<reference evidence="1" key="2">
    <citation type="journal article" date="2015" name="Data Brief">
        <title>Shoot transcriptome of the giant reed, Arundo donax.</title>
        <authorList>
            <person name="Barrero R.A."/>
            <person name="Guerrero F.D."/>
            <person name="Moolhuijzen P."/>
            <person name="Goolsby J.A."/>
            <person name="Tidwell J."/>
            <person name="Bellgard S.E."/>
            <person name="Bellgard M.I."/>
        </authorList>
    </citation>
    <scope>NUCLEOTIDE SEQUENCE</scope>
    <source>
        <tissue evidence="1">Shoot tissue taken approximately 20 cm above the soil surface</tissue>
    </source>
</reference>
<dbReference type="EMBL" id="GBRH01183295">
    <property type="protein sequence ID" value="JAE14601.1"/>
    <property type="molecule type" value="Transcribed_RNA"/>
</dbReference>